<organism evidence="1 2">
    <name type="scientific">Thiothrix lacustris</name>
    <dbReference type="NCBI Taxonomy" id="525917"/>
    <lineage>
        <taxon>Bacteria</taxon>
        <taxon>Pseudomonadati</taxon>
        <taxon>Pseudomonadota</taxon>
        <taxon>Gammaproteobacteria</taxon>
        <taxon>Thiotrichales</taxon>
        <taxon>Thiotrichaceae</taxon>
        <taxon>Thiothrix</taxon>
    </lineage>
</organism>
<dbReference type="EMBL" id="MTEJ01000102">
    <property type="protein sequence ID" value="OQX10880.1"/>
    <property type="molecule type" value="Genomic_DNA"/>
</dbReference>
<dbReference type="AlphaFoldDB" id="A0A1Y1QPP4"/>
<evidence type="ECO:0000313" key="1">
    <source>
        <dbReference type="EMBL" id="OQX10880.1"/>
    </source>
</evidence>
<sequence>MARTPKEGGLIALCQKHGITDHQLLAFVGDDIKSRTFWDWTKTKPIALECIIIGVAQQLKIKERNMLRLTDLKNGAEHYFDGGLSCDIYLDSILGFEKWKQENGYIYVFCSEALYKVEDAGDFPVLIA</sequence>
<dbReference type="Proteomes" id="UP000192491">
    <property type="component" value="Unassembled WGS sequence"/>
</dbReference>
<evidence type="ECO:0000313" key="2">
    <source>
        <dbReference type="Proteomes" id="UP000192491"/>
    </source>
</evidence>
<proteinExistence type="predicted"/>
<accession>A0A1Y1QPP4</accession>
<comment type="caution">
    <text evidence="1">The sequence shown here is derived from an EMBL/GenBank/DDBJ whole genome shotgun (WGS) entry which is preliminary data.</text>
</comment>
<reference evidence="1 2" key="1">
    <citation type="submission" date="2017-01" db="EMBL/GenBank/DDBJ databases">
        <title>Novel large sulfur bacteria in the metagenomes of groundwater-fed chemosynthetic microbial mats in the Lake Huron basin.</title>
        <authorList>
            <person name="Sharrar A.M."/>
            <person name="Flood B.E."/>
            <person name="Bailey J.V."/>
            <person name="Jones D.S."/>
            <person name="Biddanda B."/>
            <person name="Ruberg S.A."/>
            <person name="Marcus D.N."/>
            <person name="Dick G.J."/>
        </authorList>
    </citation>
    <scope>NUCLEOTIDE SEQUENCE [LARGE SCALE GENOMIC DNA]</scope>
    <source>
        <strain evidence="1">A8</strain>
    </source>
</reference>
<gene>
    <name evidence="1" type="ORF">BWK73_19170</name>
</gene>
<protein>
    <submittedName>
        <fullName evidence="1">Uncharacterized protein</fullName>
    </submittedName>
</protein>
<name>A0A1Y1QPP4_9GAMM</name>